<dbReference type="Proteomes" id="UP000029964">
    <property type="component" value="Unassembled WGS sequence"/>
</dbReference>
<gene>
    <name evidence="1" type="ORF">ACRE_018480</name>
</gene>
<dbReference type="AlphaFoldDB" id="A0A086TD08"/>
<sequence length="64" mass="6779">MSHDVTVLVLGRSERAVIADSQLAGGLAMHSGNKTLACRGATAPEIPLLRTGFSFEDKESHDGR</sequence>
<name>A0A086TD08_HAPC1</name>
<protein>
    <submittedName>
        <fullName evidence="1">Uncharacterized protein</fullName>
    </submittedName>
</protein>
<accession>A0A086TD08</accession>
<organism evidence="1 2">
    <name type="scientific">Hapsidospora chrysogenum (strain ATCC 11550 / CBS 779.69 / DSM 880 / IAM 14645 / JCM 23072 / IMI 49137)</name>
    <name type="common">Acremonium chrysogenum</name>
    <dbReference type="NCBI Taxonomy" id="857340"/>
    <lineage>
        <taxon>Eukaryota</taxon>
        <taxon>Fungi</taxon>
        <taxon>Dikarya</taxon>
        <taxon>Ascomycota</taxon>
        <taxon>Pezizomycotina</taxon>
        <taxon>Sordariomycetes</taxon>
        <taxon>Hypocreomycetidae</taxon>
        <taxon>Hypocreales</taxon>
        <taxon>Bionectriaceae</taxon>
        <taxon>Hapsidospora</taxon>
    </lineage>
</organism>
<dbReference type="EMBL" id="JPKY01000011">
    <property type="protein sequence ID" value="KFH47240.1"/>
    <property type="molecule type" value="Genomic_DNA"/>
</dbReference>
<reference evidence="2" key="1">
    <citation type="journal article" date="2014" name="Genome Announc.">
        <title>Genome sequence and annotation of Acremonium chrysogenum, producer of the beta-lactam antibiotic cephalosporin C.</title>
        <authorList>
            <person name="Terfehr D."/>
            <person name="Dahlmann T.A."/>
            <person name="Specht T."/>
            <person name="Zadra I."/>
            <person name="Kuernsteiner H."/>
            <person name="Kueck U."/>
        </authorList>
    </citation>
    <scope>NUCLEOTIDE SEQUENCE [LARGE SCALE GENOMIC DNA]</scope>
    <source>
        <strain evidence="2">ATCC 11550 / CBS 779.69 / DSM 880 / IAM 14645 / JCM 23072 / IMI 49137</strain>
    </source>
</reference>
<dbReference type="HOGENOM" id="CLU_2867106_0_0_1"/>
<keyword evidence="2" id="KW-1185">Reference proteome</keyword>
<evidence type="ECO:0000313" key="2">
    <source>
        <dbReference type="Proteomes" id="UP000029964"/>
    </source>
</evidence>
<comment type="caution">
    <text evidence="1">The sequence shown here is derived from an EMBL/GenBank/DDBJ whole genome shotgun (WGS) entry which is preliminary data.</text>
</comment>
<proteinExistence type="predicted"/>
<evidence type="ECO:0000313" key="1">
    <source>
        <dbReference type="EMBL" id="KFH47240.1"/>
    </source>
</evidence>